<protein>
    <recommendedName>
        <fullName evidence="2">Anti-sigma factor antagonist</fullName>
    </recommendedName>
</protein>
<evidence type="ECO:0000313" key="5">
    <source>
        <dbReference type="Proteomes" id="UP000619788"/>
    </source>
</evidence>
<dbReference type="RefSeq" id="WP_204068803.1">
    <property type="nucleotide sequence ID" value="NZ_BOOJ01000071.1"/>
</dbReference>
<dbReference type="Pfam" id="PF01740">
    <property type="entry name" value="STAS"/>
    <property type="match status" value="1"/>
</dbReference>
<dbReference type="GO" id="GO:0043856">
    <property type="term" value="F:anti-sigma factor antagonist activity"/>
    <property type="evidence" value="ECO:0007669"/>
    <property type="project" value="InterPro"/>
</dbReference>
<dbReference type="PROSITE" id="PS50801">
    <property type="entry name" value="STAS"/>
    <property type="match status" value="1"/>
</dbReference>
<evidence type="ECO:0000259" key="3">
    <source>
        <dbReference type="PROSITE" id="PS50801"/>
    </source>
</evidence>
<dbReference type="Proteomes" id="UP000619788">
    <property type="component" value="Unassembled WGS sequence"/>
</dbReference>
<dbReference type="AlphaFoldDB" id="A0A8J3SM51"/>
<dbReference type="Gene3D" id="3.30.750.24">
    <property type="entry name" value="STAS domain"/>
    <property type="match status" value="1"/>
</dbReference>
<dbReference type="PANTHER" id="PTHR33495">
    <property type="entry name" value="ANTI-SIGMA FACTOR ANTAGONIST TM_1081-RELATED-RELATED"/>
    <property type="match status" value="1"/>
</dbReference>
<dbReference type="SUPFAM" id="SSF52091">
    <property type="entry name" value="SpoIIaa-like"/>
    <property type="match status" value="1"/>
</dbReference>
<proteinExistence type="inferred from homology"/>
<name>A0A8J3SM51_9ACTN</name>
<organism evidence="4 5">
    <name type="scientific">Planobispora siamensis</name>
    <dbReference type="NCBI Taxonomy" id="936338"/>
    <lineage>
        <taxon>Bacteria</taxon>
        <taxon>Bacillati</taxon>
        <taxon>Actinomycetota</taxon>
        <taxon>Actinomycetes</taxon>
        <taxon>Streptosporangiales</taxon>
        <taxon>Streptosporangiaceae</taxon>
        <taxon>Planobispora</taxon>
    </lineage>
</organism>
<evidence type="ECO:0000256" key="2">
    <source>
        <dbReference type="RuleBase" id="RU003749"/>
    </source>
</evidence>
<feature type="domain" description="STAS" evidence="3">
    <location>
        <begin position="20"/>
        <end position="117"/>
    </location>
</feature>
<comment type="similarity">
    <text evidence="1 2">Belongs to the anti-sigma-factor antagonist family.</text>
</comment>
<comment type="caution">
    <text evidence="4">The sequence shown here is derived from an EMBL/GenBank/DDBJ whole genome shotgun (WGS) entry which is preliminary data.</text>
</comment>
<evidence type="ECO:0000256" key="1">
    <source>
        <dbReference type="ARBA" id="ARBA00009013"/>
    </source>
</evidence>
<accession>A0A8J3SM51</accession>
<dbReference type="InterPro" id="IPR002645">
    <property type="entry name" value="STAS_dom"/>
</dbReference>
<dbReference type="InterPro" id="IPR003658">
    <property type="entry name" value="Anti-sigma_ant"/>
</dbReference>
<gene>
    <name evidence="4" type="ORF">Psi01_74020</name>
</gene>
<sequence length="133" mass="14648">MSVPLTVAETPFPDDLHHTVITVAGDLEKPSVHLLRKVADQAITNGRTKIILNVHGVTFCDSTGLRELLTLLRQTYENSGWLRLAGVTGVLERLMTLTRLYDAFPVDPDLNASLRYVYGRDLIPETPPGGGPR</sequence>
<dbReference type="NCBIfam" id="TIGR00377">
    <property type="entry name" value="ant_ant_sig"/>
    <property type="match status" value="1"/>
</dbReference>
<dbReference type="EMBL" id="BOOJ01000071">
    <property type="protein sequence ID" value="GIH96772.1"/>
    <property type="molecule type" value="Genomic_DNA"/>
</dbReference>
<reference evidence="4 5" key="1">
    <citation type="submission" date="2021-01" db="EMBL/GenBank/DDBJ databases">
        <title>Whole genome shotgun sequence of Planobispora siamensis NBRC 107568.</title>
        <authorList>
            <person name="Komaki H."/>
            <person name="Tamura T."/>
        </authorList>
    </citation>
    <scope>NUCLEOTIDE SEQUENCE [LARGE SCALE GENOMIC DNA]</scope>
    <source>
        <strain evidence="4 5">NBRC 107568</strain>
    </source>
</reference>
<keyword evidence="5" id="KW-1185">Reference proteome</keyword>
<dbReference type="CDD" id="cd07043">
    <property type="entry name" value="STAS_anti-anti-sigma_factors"/>
    <property type="match status" value="1"/>
</dbReference>
<dbReference type="InterPro" id="IPR036513">
    <property type="entry name" value="STAS_dom_sf"/>
</dbReference>
<evidence type="ECO:0000313" key="4">
    <source>
        <dbReference type="EMBL" id="GIH96772.1"/>
    </source>
</evidence>